<organism evidence="15 16">
    <name type="scientific">Kolteria novifilia</name>
    <dbReference type="NCBI Taxonomy" id="2527975"/>
    <lineage>
        <taxon>Bacteria</taxon>
        <taxon>Pseudomonadati</taxon>
        <taxon>Planctomycetota</taxon>
        <taxon>Planctomycetia</taxon>
        <taxon>Kolteriales</taxon>
        <taxon>Kolteriaceae</taxon>
        <taxon>Kolteria</taxon>
    </lineage>
</organism>
<dbReference type="PANTHER" id="PTHR11712">
    <property type="entry name" value="POLYKETIDE SYNTHASE-RELATED"/>
    <property type="match status" value="1"/>
</dbReference>
<dbReference type="EC" id="2.3.1.179" evidence="3 11"/>
<evidence type="ECO:0000256" key="6">
    <source>
        <dbReference type="ARBA" id="ARBA00022679"/>
    </source>
</evidence>
<dbReference type="Pfam" id="PF02801">
    <property type="entry name" value="Ketoacyl-synt_C"/>
    <property type="match status" value="1"/>
</dbReference>
<protein>
    <recommendedName>
        <fullName evidence="4 11">3-oxoacyl-[acyl-carrier-protein] synthase 2</fullName>
        <ecNumber evidence="3 11">2.3.1.179</ecNumber>
    </recommendedName>
</protein>
<keyword evidence="5 11" id="KW-0444">Lipid biosynthesis</keyword>
<keyword evidence="9 11" id="KW-0275">Fatty acid biosynthesis</keyword>
<comment type="similarity">
    <text evidence="2 11 13">Belongs to the thiolase-like superfamily. Beta-ketoacyl-ACP synthases family.</text>
</comment>
<evidence type="ECO:0000256" key="1">
    <source>
        <dbReference type="ARBA" id="ARBA00005194"/>
    </source>
</evidence>
<dbReference type="InterPro" id="IPR014031">
    <property type="entry name" value="Ketoacyl_synth_C"/>
</dbReference>
<evidence type="ECO:0000256" key="7">
    <source>
        <dbReference type="ARBA" id="ARBA00022832"/>
    </source>
</evidence>
<name>A0A518B3R8_9BACT</name>
<dbReference type="InterPro" id="IPR020841">
    <property type="entry name" value="PKS_Beta-ketoAc_synthase_dom"/>
</dbReference>
<accession>A0A518B3R8</accession>
<dbReference type="GO" id="GO:0030497">
    <property type="term" value="P:fatty acid elongation"/>
    <property type="evidence" value="ECO:0007669"/>
    <property type="project" value="UniProtKB-ARBA"/>
</dbReference>
<dbReference type="NCBIfam" id="NF005589">
    <property type="entry name" value="PRK07314.1"/>
    <property type="match status" value="1"/>
</dbReference>
<dbReference type="Pfam" id="PF00109">
    <property type="entry name" value="ketoacyl-synt"/>
    <property type="match status" value="1"/>
</dbReference>
<dbReference type="PANTHER" id="PTHR11712:SF336">
    <property type="entry name" value="3-OXOACYL-[ACYL-CARRIER-PROTEIN] SYNTHASE, MITOCHONDRIAL"/>
    <property type="match status" value="1"/>
</dbReference>
<evidence type="ECO:0000256" key="3">
    <source>
        <dbReference type="ARBA" id="ARBA00012356"/>
    </source>
</evidence>
<dbReference type="UniPathway" id="UPA00094"/>
<dbReference type="Gene3D" id="3.40.47.10">
    <property type="match status" value="1"/>
</dbReference>
<evidence type="ECO:0000256" key="11">
    <source>
        <dbReference type="PIRNR" id="PIRNR000447"/>
    </source>
</evidence>
<dbReference type="SUPFAM" id="SSF53901">
    <property type="entry name" value="Thiolase-like"/>
    <property type="match status" value="2"/>
</dbReference>
<dbReference type="InterPro" id="IPR018201">
    <property type="entry name" value="Ketoacyl_synth_AS"/>
</dbReference>
<keyword evidence="7" id="KW-0276">Fatty acid metabolism</keyword>
<dbReference type="EMBL" id="CP036279">
    <property type="protein sequence ID" value="QDU61638.1"/>
    <property type="molecule type" value="Genomic_DNA"/>
</dbReference>
<evidence type="ECO:0000256" key="4">
    <source>
        <dbReference type="ARBA" id="ARBA00014657"/>
    </source>
</evidence>
<comment type="function">
    <text evidence="11">Involved in the type II fatty acid elongation cycle. Catalyzes the elongation of a wide range of acyl-ACP by the addition of two carbons from malonyl-ACP to an acyl acceptor. Can efficiently catalyze the conversion of palmitoleoyl-ACP (cis-hexadec-9-enoyl-ACP) to cis-vaccenoyl-ACP (cis-octadec-11-enoyl-ACP), an essential step in the thermal regulation of fatty acid composition.</text>
</comment>
<dbReference type="NCBIfam" id="TIGR03150">
    <property type="entry name" value="fabF"/>
    <property type="match status" value="1"/>
</dbReference>
<evidence type="ECO:0000256" key="12">
    <source>
        <dbReference type="PIRSR" id="PIRSR000447-1"/>
    </source>
</evidence>
<dbReference type="FunFam" id="3.40.47.10:FF:000018">
    <property type="entry name" value="3-oxoacyl-[acyl-carrier-protein] synthase 2"/>
    <property type="match status" value="1"/>
</dbReference>
<dbReference type="KEGG" id="knv:Pan216_24990"/>
<evidence type="ECO:0000259" key="14">
    <source>
        <dbReference type="PROSITE" id="PS52004"/>
    </source>
</evidence>
<dbReference type="RefSeq" id="WP_145258204.1">
    <property type="nucleotide sequence ID" value="NZ_CP036279.1"/>
</dbReference>
<comment type="pathway">
    <text evidence="1 11">Lipid metabolism; fatty acid biosynthesis.</text>
</comment>
<dbReference type="PROSITE" id="PS00606">
    <property type="entry name" value="KS3_1"/>
    <property type="match status" value="1"/>
</dbReference>
<feature type="active site" description="For beta-ketoacyl synthase activity" evidence="12">
    <location>
        <position position="163"/>
    </location>
</feature>
<evidence type="ECO:0000256" key="9">
    <source>
        <dbReference type="ARBA" id="ARBA00023160"/>
    </source>
</evidence>
<keyword evidence="10 11" id="KW-0012">Acyltransferase</keyword>
<evidence type="ECO:0000313" key="16">
    <source>
        <dbReference type="Proteomes" id="UP000317093"/>
    </source>
</evidence>
<evidence type="ECO:0000256" key="8">
    <source>
        <dbReference type="ARBA" id="ARBA00023098"/>
    </source>
</evidence>
<reference evidence="15 16" key="1">
    <citation type="submission" date="2019-02" db="EMBL/GenBank/DDBJ databases">
        <title>Deep-cultivation of Planctomycetes and their phenomic and genomic characterization uncovers novel biology.</title>
        <authorList>
            <person name="Wiegand S."/>
            <person name="Jogler M."/>
            <person name="Boedeker C."/>
            <person name="Pinto D."/>
            <person name="Vollmers J."/>
            <person name="Rivas-Marin E."/>
            <person name="Kohn T."/>
            <person name="Peeters S.H."/>
            <person name="Heuer A."/>
            <person name="Rast P."/>
            <person name="Oberbeckmann S."/>
            <person name="Bunk B."/>
            <person name="Jeske O."/>
            <person name="Meyerdierks A."/>
            <person name="Storesund J.E."/>
            <person name="Kallscheuer N."/>
            <person name="Luecker S."/>
            <person name="Lage O.M."/>
            <person name="Pohl T."/>
            <person name="Merkel B.J."/>
            <person name="Hornburger P."/>
            <person name="Mueller R.-W."/>
            <person name="Bruemmer F."/>
            <person name="Labrenz M."/>
            <person name="Spormann A.M."/>
            <person name="Op den Camp H."/>
            <person name="Overmann J."/>
            <person name="Amann R."/>
            <person name="Jetten M.S.M."/>
            <person name="Mascher T."/>
            <person name="Medema M.H."/>
            <person name="Devos D.P."/>
            <person name="Kaster A.-K."/>
            <person name="Ovreas L."/>
            <person name="Rohde M."/>
            <person name="Galperin M.Y."/>
            <person name="Jogler C."/>
        </authorList>
    </citation>
    <scope>NUCLEOTIDE SEQUENCE [LARGE SCALE GENOMIC DNA]</scope>
    <source>
        <strain evidence="15 16">Pan216</strain>
    </source>
</reference>
<dbReference type="InterPro" id="IPR017568">
    <property type="entry name" value="3-oxoacyl-ACP_synth-2"/>
</dbReference>
<dbReference type="SMART" id="SM00825">
    <property type="entry name" value="PKS_KS"/>
    <property type="match status" value="1"/>
</dbReference>
<proteinExistence type="inferred from homology"/>
<dbReference type="InterPro" id="IPR014030">
    <property type="entry name" value="Ketoacyl_synth_N"/>
</dbReference>
<comment type="catalytic activity">
    <reaction evidence="11">
        <text>(9Z)-hexadecenoyl-[ACP] + malonyl-[ACP] + H(+) = 3-oxo-(11Z)-octadecenoyl-[ACP] + holo-[ACP] + CO2</text>
        <dbReference type="Rhea" id="RHEA:55040"/>
        <dbReference type="Rhea" id="RHEA-COMP:9623"/>
        <dbReference type="Rhea" id="RHEA-COMP:9685"/>
        <dbReference type="Rhea" id="RHEA-COMP:10800"/>
        <dbReference type="Rhea" id="RHEA-COMP:14074"/>
        <dbReference type="ChEBI" id="CHEBI:15378"/>
        <dbReference type="ChEBI" id="CHEBI:16526"/>
        <dbReference type="ChEBI" id="CHEBI:64479"/>
        <dbReference type="ChEBI" id="CHEBI:78449"/>
        <dbReference type="ChEBI" id="CHEBI:83989"/>
        <dbReference type="ChEBI" id="CHEBI:138538"/>
        <dbReference type="EC" id="2.3.1.179"/>
    </reaction>
</comment>
<keyword evidence="16" id="KW-1185">Reference proteome</keyword>
<evidence type="ECO:0000256" key="13">
    <source>
        <dbReference type="RuleBase" id="RU003694"/>
    </source>
</evidence>
<evidence type="ECO:0000256" key="10">
    <source>
        <dbReference type="ARBA" id="ARBA00023315"/>
    </source>
</evidence>
<comment type="catalytic activity">
    <reaction evidence="11">
        <text>a fatty acyl-[ACP] + malonyl-[ACP] + H(+) = a 3-oxoacyl-[ACP] + holo-[ACP] + CO2</text>
        <dbReference type="Rhea" id="RHEA:22836"/>
        <dbReference type="Rhea" id="RHEA-COMP:9623"/>
        <dbReference type="Rhea" id="RHEA-COMP:9685"/>
        <dbReference type="Rhea" id="RHEA-COMP:9916"/>
        <dbReference type="Rhea" id="RHEA-COMP:14125"/>
        <dbReference type="ChEBI" id="CHEBI:15378"/>
        <dbReference type="ChEBI" id="CHEBI:16526"/>
        <dbReference type="ChEBI" id="CHEBI:64479"/>
        <dbReference type="ChEBI" id="CHEBI:78449"/>
        <dbReference type="ChEBI" id="CHEBI:78776"/>
        <dbReference type="ChEBI" id="CHEBI:138651"/>
    </reaction>
</comment>
<keyword evidence="6 11" id="KW-0808">Transferase</keyword>
<sequence length="416" mass="44169">MRRVFITGVGVVSPIGNNLQEYWNSILEVRSGIQTLETVDLTDLPITIGGEIRGLDFAESEINDKVSVKKMDRASIFSVIAAKEAIKHAGLGPELLGERCGVIIGAGLSGLATLQAQTENLLQRGPRRVSPFTIPTLMPNAAPANVSLAFGITGPAYNVASACASSGHAIIDAYEELQRGRVDVLITGGTESPMTRLAISAFANMKAMTKKYNDNPTQASRPFDLGRDGFVMSEGAAILVAETEEHARARGAKPLAEIVGHGSTMDAFHLVQPDPSAQGAIRAVQQALDMAKWEPEAIAGETYVNAHGTSTKFNDLAETNALKSVFGDSAKKLQVSSTKSMTGHMIGAACAIETVACVLAMQEGILPATANYQTPDPECDLDYIPNEPRKADVRYCINNSFGFGGHNVSLALARPE</sequence>
<dbReference type="InterPro" id="IPR016039">
    <property type="entry name" value="Thiolase-like"/>
</dbReference>
<dbReference type="CDD" id="cd00834">
    <property type="entry name" value="KAS_I_II"/>
    <property type="match status" value="1"/>
</dbReference>
<dbReference type="PROSITE" id="PS52004">
    <property type="entry name" value="KS3_2"/>
    <property type="match status" value="1"/>
</dbReference>
<dbReference type="GO" id="GO:0005829">
    <property type="term" value="C:cytosol"/>
    <property type="evidence" value="ECO:0007669"/>
    <property type="project" value="TreeGrafter"/>
</dbReference>
<dbReference type="AlphaFoldDB" id="A0A518B3R8"/>
<dbReference type="GO" id="GO:0004315">
    <property type="term" value="F:3-oxoacyl-[acyl-carrier-protein] synthase activity"/>
    <property type="evidence" value="ECO:0007669"/>
    <property type="project" value="UniProtKB-UniRule"/>
</dbReference>
<feature type="domain" description="Ketosynthase family 3 (KS3)" evidence="14">
    <location>
        <begin position="1"/>
        <end position="414"/>
    </location>
</feature>
<dbReference type="FunFam" id="3.40.47.10:FF:000029">
    <property type="entry name" value="3-oxoacyl-[acyl-carrier-protein] synthase 1"/>
    <property type="match status" value="1"/>
</dbReference>
<evidence type="ECO:0000256" key="5">
    <source>
        <dbReference type="ARBA" id="ARBA00022516"/>
    </source>
</evidence>
<evidence type="ECO:0000256" key="2">
    <source>
        <dbReference type="ARBA" id="ARBA00008467"/>
    </source>
</evidence>
<keyword evidence="8" id="KW-0443">Lipid metabolism</keyword>
<dbReference type="OrthoDB" id="292158at2"/>
<dbReference type="InterPro" id="IPR000794">
    <property type="entry name" value="Beta-ketoacyl_synthase"/>
</dbReference>
<evidence type="ECO:0000313" key="15">
    <source>
        <dbReference type="EMBL" id="QDU61638.1"/>
    </source>
</evidence>
<dbReference type="PIRSF" id="PIRSF000447">
    <property type="entry name" value="KAS_II"/>
    <property type="match status" value="1"/>
</dbReference>
<gene>
    <name evidence="15" type="primary">fabF_2</name>
    <name evidence="15" type="ORF">Pan216_24990</name>
</gene>
<dbReference type="Proteomes" id="UP000317093">
    <property type="component" value="Chromosome"/>
</dbReference>